<keyword evidence="6" id="KW-1185">Reference proteome</keyword>
<feature type="compositionally biased region" description="Basic and acidic residues" evidence="1">
    <location>
        <begin position="1"/>
        <end position="22"/>
    </location>
</feature>
<feature type="non-terminal residue" evidence="3">
    <location>
        <position position="1"/>
    </location>
</feature>
<dbReference type="EMBL" id="CAJOBA010006669">
    <property type="protein sequence ID" value="CAF3779398.1"/>
    <property type="molecule type" value="Genomic_DNA"/>
</dbReference>
<evidence type="ECO:0000313" key="4">
    <source>
        <dbReference type="EMBL" id="CAF3779398.1"/>
    </source>
</evidence>
<sequence length="67" mass="7501">RGFHPDTGHDEDQELGRERRCGTDQAEQGGSGRNSQGLRASRYSRRTVSGGDERESVCRFCAEEELD</sequence>
<reference evidence="3" key="1">
    <citation type="submission" date="2021-02" db="EMBL/GenBank/DDBJ databases">
        <authorList>
            <person name="Nowell W R."/>
        </authorList>
    </citation>
    <scope>NUCLEOTIDE SEQUENCE</scope>
</reference>
<gene>
    <name evidence="3" type="ORF">GPM918_LOCUS24581</name>
    <name evidence="2" type="ORF">OVA965_LOCUS15022</name>
    <name evidence="5" type="ORF">SRO942_LOCUS24584</name>
    <name evidence="4" type="ORF">TMI583_LOCUS15025</name>
</gene>
<comment type="caution">
    <text evidence="3">The sequence shown here is derived from an EMBL/GenBank/DDBJ whole genome shotgun (WGS) entry which is preliminary data.</text>
</comment>
<dbReference type="Proteomes" id="UP000681722">
    <property type="component" value="Unassembled WGS sequence"/>
</dbReference>
<feature type="region of interest" description="Disordered" evidence="1">
    <location>
        <begin position="1"/>
        <end position="54"/>
    </location>
</feature>
<accession>A0A814XNV7</accession>
<evidence type="ECO:0000313" key="6">
    <source>
        <dbReference type="Proteomes" id="UP000663829"/>
    </source>
</evidence>
<dbReference type="EMBL" id="CAJNOQ010009223">
    <property type="protein sequence ID" value="CAF1218838.1"/>
    <property type="molecule type" value="Genomic_DNA"/>
</dbReference>
<protein>
    <submittedName>
        <fullName evidence="3">Uncharacterized protein</fullName>
    </submittedName>
</protein>
<feature type="compositionally biased region" description="Polar residues" evidence="1">
    <location>
        <begin position="25"/>
        <end position="38"/>
    </location>
</feature>
<proteinExistence type="predicted"/>
<dbReference type="Proteomes" id="UP000663829">
    <property type="component" value="Unassembled WGS sequence"/>
</dbReference>
<evidence type="ECO:0000313" key="5">
    <source>
        <dbReference type="EMBL" id="CAF3982354.1"/>
    </source>
</evidence>
<dbReference type="Proteomes" id="UP000677228">
    <property type="component" value="Unassembled WGS sequence"/>
</dbReference>
<evidence type="ECO:0000256" key="1">
    <source>
        <dbReference type="SAM" id="MobiDB-lite"/>
    </source>
</evidence>
<dbReference type="EMBL" id="CAJOBC010009226">
    <property type="protein sequence ID" value="CAF3982354.1"/>
    <property type="molecule type" value="Genomic_DNA"/>
</dbReference>
<name>A0A814XNV7_9BILA</name>
<dbReference type="AlphaFoldDB" id="A0A814XNV7"/>
<evidence type="ECO:0000313" key="2">
    <source>
        <dbReference type="EMBL" id="CAF1010638.1"/>
    </source>
</evidence>
<evidence type="ECO:0000313" key="3">
    <source>
        <dbReference type="EMBL" id="CAF1218838.1"/>
    </source>
</evidence>
<dbReference type="Proteomes" id="UP000682733">
    <property type="component" value="Unassembled WGS sequence"/>
</dbReference>
<dbReference type="EMBL" id="CAJNOK010006662">
    <property type="protein sequence ID" value="CAF1010638.1"/>
    <property type="molecule type" value="Genomic_DNA"/>
</dbReference>
<organism evidence="3 6">
    <name type="scientific">Didymodactylos carnosus</name>
    <dbReference type="NCBI Taxonomy" id="1234261"/>
    <lineage>
        <taxon>Eukaryota</taxon>
        <taxon>Metazoa</taxon>
        <taxon>Spiralia</taxon>
        <taxon>Gnathifera</taxon>
        <taxon>Rotifera</taxon>
        <taxon>Eurotatoria</taxon>
        <taxon>Bdelloidea</taxon>
        <taxon>Philodinida</taxon>
        <taxon>Philodinidae</taxon>
        <taxon>Didymodactylos</taxon>
    </lineage>
</organism>